<gene>
    <name evidence="2" type="ORF">RXV94_06665</name>
</gene>
<reference evidence="2 3" key="1">
    <citation type="submission" date="2023-10" db="EMBL/GenBank/DDBJ databases">
        <title>Marimonas sp. nov. isolated from tidal mud flat.</title>
        <authorList>
            <person name="Jaincy N.J."/>
            <person name="Srinivasan S."/>
            <person name="Lee S.-S."/>
        </authorList>
    </citation>
    <scope>NUCLEOTIDE SEQUENCE [LARGE SCALE GENOMIC DNA]</scope>
    <source>
        <strain evidence="2 3">MJ-SS3</strain>
    </source>
</reference>
<keyword evidence="2" id="KW-0378">Hydrolase</keyword>
<dbReference type="InterPro" id="IPR034015">
    <property type="entry name" value="M1_LTA4H"/>
</dbReference>
<dbReference type="Pfam" id="PF01433">
    <property type="entry name" value="Peptidase_M1"/>
    <property type="match status" value="1"/>
</dbReference>
<keyword evidence="2" id="KW-0645">Protease</keyword>
<dbReference type="GO" id="GO:0004177">
    <property type="term" value="F:aminopeptidase activity"/>
    <property type="evidence" value="ECO:0007669"/>
    <property type="project" value="UniProtKB-KW"/>
</dbReference>
<feature type="domain" description="Peptidase M1 membrane alanine aminopeptidase" evidence="1">
    <location>
        <begin position="266"/>
        <end position="466"/>
    </location>
</feature>
<evidence type="ECO:0000313" key="2">
    <source>
        <dbReference type="EMBL" id="MDU8885837.1"/>
    </source>
</evidence>
<protein>
    <submittedName>
        <fullName evidence="2">M1 family metallopeptidase</fullName>
        <ecNumber evidence="2">3.4.11.-</ecNumber>
    </submittedName>
</protein>
<sequence length="544" mass="63610">MRVFIITVVFVMMGIVCNAQNFTRQDSLRGSITPERSWWDLSYYHLDIVVDIENQTIKGSNTIRYKVLQPNQRIQIDLQPPMNISKVFEDGKELNYTRDGNAYFIELKKVQVPEAHNEIIVVYNGKPRIAPRPPWDSGLVWKKDSLGKPFASSISWGAGSSQWWPCKDHMYDEVDSLKFSINVQKDLVAVANGRLINIETKKNDTKTYHWVVANPINNYGVNFNIGNYAHFSEVYHGELGPLDCDYFVLQQNLSKAKEHFKQVPMMLEAFEYWFGPYPFYEDSYKLVETPYLGMEHQSATAYGNGYQNGYLGNDGSQSGWGNKFDHLIIHESGHEWFACNITFKDIADIWIHESFTTYSEGLYVEYHYGKKAGNDYQIGIRKGINNDKPMIGRYDVNDLDYSGDNYPKGAAIIHMLRQIIDDDEKWRQILRGLNKVFYHQTVSTQQVEDYITEKCGLNLDHFWNQYLRTNQIPQFEYYFAKGKLSYRWSNAIEKFDMPLKVFINGKEQWLYPKTNWQEKDINSEEINLIVDRNFYVPSFYSNSR</sequence>
<name>A0ABU3U689_9FLAO</name>
<accession>A0ABU3U689</accession>
<dbReference type="InterPro" id="IPR027268">
    <property type="entry name" value="Peptidase_M4/M1_CTD_sf"/>
</dbReference>
<dbReference type="SUPFAM" id="SSF63737">
    <property type="entry name" value="Leukotriene A4 hydrolase N-terminal domain"/>
    <property type="match status" value="1"/>
</dbReference>
<dbReference type="Proteomes" id="UP001268651">
    <property type="component" value="Unassembled WGS sequence"/>
</dbReference>
<dbReference type="InterPro" id="IPR042097">
    <property type="entry name" value="Aminopeptidase_N-like_N_sf"/>
</dbReference>
<dbReference type="EC" id="3.4.11.-" evidence="2"/>
<keyword evidence="3" id="KW-1185">Reference proteome</keyword>
<keyword evidence="2" id="KW-0031">Aminopeptidase</keyword>
<comment type="caution">
    <text evidence="2">The sequence shown here is derived from an EMBL/GenBank/DDBJ whole genome shotgun (WGS) entry which is preliminary data.</text>
</comment>
<dbReference type="InterPro" id="IPR014782">
    <property type="entry name" value="Peptidase_M1_dom"/>
</dbReference>
<proteinExistence type="predicted"/>
<dbReference type="RefSeq" id="WP_316661759.1">
    <property type="nucleotide sequence ID" value="NZ_JAWHTF010000002.1"/>
</dbReference>
<dbReference type="CDD" id="cd09603">
    <property type="entry name" value="M1_APN_like"/>
    <property type="match status" value="1"/>
</dbReference>
<dbReference type="Gene3D" id="1.10.390.10">
    <property type="entry name" value="Neutral Protease Domain 2"/>
    <property type="match status" value="1"/>
</dbReference>
<evidence type="ECO:0000259" key="1">
    <source>
        <dbReference type="Pfam" id="PF01433"/>
    </source>
</evidence>
<dbReference type="EMBL" id="JAWHTF010000002">
    <property type="protein sequence ID" value="MDU8885837.1"/>
    <property type="molecule type" value="Genomic_DNA"/>
</dbReference>
<dbReference type="PANTHER" id="PTHR45726">
    <property type="entry name" value="LEUKOTRIENE A-4 HYDROLASE"/>
    <property type="match status" value="1"/>
</dbReference>
<organism evidence="2 3">
    <name type="scientific">Gilvirhabdus luticola</name>
    <dbReference type="NCBI Taxonomy" id="3079858"/>
    <lineage>
        <taxon>Bacteria</taxon>
        <taxon>Pseudomonadati</taxon>
        <taxon>Bacteroidota</taxon>
        <taxon>Flavobacteriia</taxon>
        <taxon>Flavobacteriales</taxon>
        <taxon>Flavobacteriaceae</taxon>
        <taxon>Gilvirhabdus</taxon>
    </lineage>
</organism>
<dbReference type="SUPFAM" id="SSF55486">
    <property type="entry name" value="Metalloproteases ('zincins'), catalytic domain"/>
    <property type="match status" value="1"/>
</dbReference>
<dbReference type="PANTHER" id="PTHR45726:SF3">
    <property type="entry name" value="LEUKOTRIENE A-4 HYDROLASE"/>
    <property type="match status" value="1"/>
</dbReference>
<evidence type="ECO:0000313" key="3">
    <source>
        <dbReference type="Proteomes" id="UP001268651"/>
    </source>
</evidence>
<dbReference type="Gene3D" id="2.60.40.1730">
    <property type="entry name" value="tricorn interacting facor f3 domain"/>
    <property type="match status" value="1"/>
</dbReference>